<reference evidence="1 2" key="1">
    <citation type="submission" date="2018-02" db="EMBL/GenBank/DDBJ databases">
        <title>The genomes of Aspergillus section Nigri reveals drivers in fungal speciation.</title>
        <authorList>
            <consortium name="DOE Joint Genome Institute"/>
            <person name="Vesth T.C."/>
            <person name="Nybo J."/>
            <person name="Theobald S."/>
            <person name="Brandl J."/>
            <person name="Frisvad J.C."/>
            <person name="Nielsen K.F."/>
            <person name="Lyhne E.K."/>
            <person name="Kogle M.E."/>
            <person name="Kuo A."/>
            <person name="Riley R."/>
            <person name="Clum A."/>
            <person name="Nolan M."/>
            <person name="Lipzen A."/>
            <person name="Salamov A."/>
            <person name="Henrissat B."/>
            <person name="Wiebenga A."/>
            <person name="De vries R.P."/>
            <person name="Grigoriev I.V."/>
            <person name="Mortensen U.H."/>
            <person name="Andersen M.R."/>
            <person name="Baker S.E."/>
        </authorList>
    </citation>
    <scope>NUCLEOTIDE SEQUENCE [LARGE SCALE GENOMIC DNA]</scope>
    <source>
        <strain evidence="1 2">CBS 121593</strain>
    </source>
</reference>
<accession>A0A395GI44</accession>
<protein>
    <submittedName>
        <fullName evidence="1">Uncharacterized protein</fullName>
    </submittedName>
</protein>
<keyword evidence="2" id="KW-1185">Reference proteome</keyword>
<dbReference type="AlphaFoldDB" id="A0A395GI44"/>
<dbReference type="EMBL" id="KZ824511">
    <property type="protein sequence ID" value="RAK94922.1"/>
    <property type="molecule type" value="Genomic_DNA"/>
</dbReference>
<dbReference type="RefSeq" id="XP_025569250.1">
    <property type="nucleotide sequence ID" value="XM_025714999.1"/>
</dbReference>
<sequence>MIPHYLPIYLLYPEYSVTTDLLLRKYGIHMQTHSNTQVGRLSCTSVMIGNVLVRANCGEYRNGRNSAATHREDKRGVRFKPRKEDEDQRRCLDVLSGVDCNCQDGARAGQLVGRLTFRGIRRRGRSFKKQGLLIADMGWDAESAAGPGDGGPRCRWLLLQTELGQIFKFR</sequence>
<dbReference type="Proteomes" id="UP000249402">
    <property type="component" value="Unassembled WGS sequence"/>
</dbReference>
<name>A0A395GI44_9EURO</name>
<gene>
    <name evidence="1" type="ORF">BO80DRAFT_291459</name>
</gene>
<dbReference type="VEuPathDB" id="FungiDB:BO80DRAFT_291459"/>
<evidence type="ECO:0000313" key="1">
    <source>
        <dbReference type="EMBL" id="RAK94922.1"/>
    </source>
</evidence>
<evidence type="ECO:0000313" key="2">
    <source>
        <dbReference type="Proteomes" id="UP000249402"/>
    </source>
</evidence>
<organism evidence="1 2">
    <name type="scientific">Aspergillus ibericus CBS 121593</name>
    <dbReference type="NCBI Taxonomy" id="1448316"/>
    <lineage>
        <taxon>Eukaryota</taxon>
        <taxon>Fungi</taxon>
        <taxon>Dikarya</taxon>
        <taxon>Ascomycota</taxon>
        <taxon>Pezizomycotina</taxon>
        <taxon>Eurotiomycetes</taxon>
        <taxon>Eurotiomycetidae</taxon>
        <taxon>Eurotiales</taxon>
        <taxon>Aspergillaceae</taxon>
        <taxon>Aspergillus</taxon>
        <taxon>Aspergillus subgen. Circumdati</taxon>
    </lineage>
</organism>
<proteinExistence type="predicted"/>
<dbReference type="GeneID" id="37219864"/>